<evidence type="ECO:0000313" key="1">
    <source>
        <dbReference type="EMBL" id="MET3752561.1"/>
    </source>
</evidence>
<keyword evidence="2" id="KW-1185">Reference proteome</keyword>
<dbReference type="Proteomes" id="UP001549106">
    <property type="component" value="Unassembled WGS sequence"/>
</dbReference>
<dbReference type="EMBL" id="JBEPMJ010000064">
    <property type="protein sequence ID" value="MET3752561.1"/>
    <property type="molecule type" value="Genomic_DNA"/>
</dbReference>
<gene>
    <name evidence="1" type="ORF">ABID24_003835</name>
</gene>
<organism evidence="1 2">
    <name type="scientific">Blautia caecimuris</name>
    <dbReference type="NCBI Taxonomy" id="1796615"/>
    <lineage>
        <taxon>Bacteria</taxon>
        <taxon>Bacillati</taxon>
        <taxon>Bacillota</taxon>
        <taxon>Clostridia</taxon>
        <taxon>Lachnospirales</taxon>
        <taxon>Lachnospiraceae</taxon>
        <taxon>Blautia</taxon>
    </lineage>
</organism>
<feature type="non-terminal residue" evidence="1">
    <location>
        <position position="1"/>
    </location>
</feature>
<name>A0ABV2M848_9FIRM</name>
<reference evidence="1 2" key="1">
    <citation type="submission" date="2024-06" db="EMBL/GenBank/DDBJ databases">
        <title>Genomic Encyclopedia of Type Strains, Phase IV (KMG-IV): sequencing the most valuable type-strain genomes for metagenomic binning, comparative biology and taxonomic classification.</title>
        <authorList>
            <person name="Goeker M."/>
        </authorList>
    </citation>
    <scope>NUCLEOTIDE SEQUENCE [LARGE SCALE GENOMIC DNA]</scope>
    <source>
        <strain evidence="1 2">DSM 29492</strain>
    </source>
</reference>
<evidence type="ECO:0000313" key="2">
    <source>
        <dbReference type="Proteomes" id="UP001549106"/>
    </source>
</evidence>
<comment type="caution">
    <text evidence="1">The sequence shown here is derived from an EMBL/GenBank/DDBJ whole genome shotgun (WGS) entry which is preliminary data.</text>
</comment>
<sequence length="33" mass="3804">TKSIRKVVEKYDGVIEFKDEAKRFEASAIIYGI</sequence>
<accession>A0ABV2M848</accession>
<protein>
    <submittedName>
        <fullName evidence="1">Uncharacterized protein</fullName>
    </submittedName>
</protein>
<proteinExistence type="predicted"/>